<organism evidence="1 2">
    <name type="scientific">Staurois parvus</name>
    <dbReference type="NCBI Taxonomy" id="386267"/>
    <lineage>
        <taxon>Eukaryota</taxon>
        <taxon>Metazoa</taxon>
        <taxon>Chordata</taxon>
        <taxon>Craniata</taxon>
        <taxon>Vertebrata</taxon>
        <taxon>Euteleostomi</taxon>
        <taxon>Amphibia</taxon>
        <taxon>Batrachia</taxon>
        <taxon>Anura</taxon>
        <taxon>Neobatrachia</taxon>
        <taxon>Ranoidea</taxon>
        <taxon>Ranidae</taxon>
        <taxon>Staurois</taxon>
    </lineage>
</organism>
<name>A0ABN9G673_9NEOB</name>
<dbReference type="Proteomes" id="UP001162483">
    <property type="component" value="Unassembled WGS sequence"/>
</dbReference>
<sequence>INGVHIYRLCALPGSVQHHELVPTVNPSYLGTQITVQNRCGKVLIM</sequence>
<reference evidence="1" key="1">
    <citation type="submission" date="2023-05" db="EMBL/GenBank/DDBJ databases">
        <authorList>
            <person name="Stuckert A."/>
        </authorList>
    </citation>
    <scope>NUCLEOTIDE SEQUENCE</scope>
</reference>
<evidence type="ECO:0000313" key="1">
    <source>
        <dbReference type="EMBL" id="CAI9604719.1"/>
    </source>
</evidence>
<accession>A0ABN9G673</accession>
<feature type="non-terminal residue" evidence="1">
    <location>
        <position position="1"/>
    </location>
</feature>
<comment type="caution">
    <text evidence="1">The sequence shown here is derived from an EMBL/GenBank/DDBJ whole genome shotgun (WGS) entry which is preliminary data.</text>
</comment>
<dbReference type="EMBL" id="CATNWA010018016">
    <property type="protein sequence ID" value="CAI9604719.1"/>
    <property type="molecule type" value="Genomic_DNA"/>
</dbReference>
<gene>
    <name evidence="1" type="ORF">SPARVUS_LOCUS13501456</name>
</gene>
<evidence type="ECO:0000313" key="2">
    <source>
        <dbReference type="Proteomes" id="UP001162483"/>
    </source>
</evidence>
<proteinExistence type="predicted"/>
<keyword evidence="2" id="KW-1185">Reference proteome</keyword>
<protein>
    <submittedName>
        <fullName evidence="1">Uncharacterized protein</fullName>
    </submittedName>
</protein>